<dbReference type="Gene3D" id="3.30.1370.130">
    <property type="match status" value="1"/>
</dbReference>
<feature type="non-terminal residue" evidence="2">
    <location>
        <position position="1"/>
    </location>
</feature>
<protein>
    <recommendedName>
        <fullName evidence="1">NolW-like domain-containing protein</fullName>
    </recommendedName>
</protein>
<feature type="non-terminal residue" evidence="2">
    <location>
        <position position="211"/>
    </location>
</feature>
<evidence type="ECO:0000259" key="1">
    <source>
        <dbReference type="Pfam" id="PF03958"/>
    </source>
</evidence>
<gene>
    <name evidence="2" type="ORF">METZ01_LOCUS321561</name>
</gene>
<dbReference type="EMBL" id="UINC01105058">
    <property type="protein sequence ID" value="SVC68707.1"/>
    <property type="molecule type" value="Genomic_DNA"/>
</dbReference>
<accession>A0A382P7A6</accession>
<reference evidence="2" key="1">
    <citation type="submission" date="2018-05" db="EMBL/GenBank/DDBJ databases">
        <authorList>
            <person name="Lanie J.A."/>
            <person name="Ng W.-L."/>
            <person name="Kazmierczak K.M."/>
            <person name="Andrzejewski T.M."/>
            <person name="Davidsen T.M."/>
            <person name="Wayne K.J."/>
            <person name="Tettelin H."/>
            <person name="Glass J.I."/>
            <person name="Rusch D."/>
            <person name="Podicherti R."/>
            <person name="Tsui H.-C.T."/>
            <person name="Winkler M.E."/>
        </authorList>
    </citation>
    <scope>NUCLEOTIDE SEQUENCE</scope>
</reference>
<evidence type="ECO:0000313" key="2">
    <source>
        <dbReference type="EMBL" id="SVC68707.1"/>
    </source>
</evidence>
<dbReference type="InterPro" id="IPR005644">
    <property type="entry name" value="NolW-like"/>
</dbReference>
<proteinExistence type="predicted"/>
<feature type="domain" description="NolW-like" evidence="1">
    <location>
        <begin position="150"/>
        <end position="209"/>
    </location>
</feature>
<sequence length="211" mass="23269">VEFQISAELNPDSREVQDALRNTRSAVQARLVARADGRTELEAMIDRVSALPPDGLRLPEGPLPESLVFREASTRDVFSALGQFANFNIIFDPSFVDDTVSVDLQGADLSTALTSVARSTRNFYRITGPQTVTVIPDTPAKRREYEEEVVQTFYLSNADVAETIDLLRLVIDLRRLAPVTATRAISVRDTPERLAATAKLISAIDKARPEV</sequence>
<dbReference type="Pfam" id="PF03958">
    <property type="entry name" value="Secretin_N"/>
    <property type="match status" value="1"/>
</dbReference>
<name>A0A382P7A6_9ZZZZ</name>
<organism evidence="2">
    <name type="scientific">marine metagenome</name>
    <dbReference type="NCBI Taxonomy" id="408172"/>
    <lineage>
        <taxon>unclassified sequences</taxon>
        <taxon>metagenomes</taxon>
        <taxon>ecological metagenomes</taxon>
    </lineage>
</organism>
<dbReference type="AlphaFoldDB" id="A0A382P7A6"/>